<dbReference type="EMBL" id="OU015568">
    <property type="protein sequence ID" value="CAG5077016.1"/>
    <property type="molecule type" value="Genomic_DNA"/>
</dbReference>
<accession>A0ABN7RKR7</accession>
<evidence type="ECO:0000313" key="1">
    <source>
        <dbReference type="EMBL" id="CAG5077016.1"/>
    </source>
</evidence>
<evidence type="ECO:0000313" key="2">
    <source>
        <dbReference type="Proteomes" id="UP001158576"/>
    </source>
</evidence>
<gene>
    <name evidence="1" type="ORF">OKIOD_LOCUS169</name>
</gene>
<dbReference type="CDD" id="cd11296">
    <property type="entry name" value="O-FucT_like"/>
    <property type="match status" value="1"/>
</dbReference>
<name>A0ABN7RKR7_OIKDI</name>
<dbReference type="Proteomes" id="UP001158576">
    <property type="component" value="Chromosome PAR"/>
</dbReference>
<reference evidence="1 2" key="1">
    <citation type="submission" date="2021-04" db="EMBL/GenBank/DDBJ databases">
        <authorList>
            <person name="Bliznina A."/>
        </authorList>
    </citation>
    <scope>NUCLEOTIDE SEQUENCE [LARGE SCALE GENOMIC DNA]</scope>
</reference>
<sequence length="294" mass="34604">MLNRSIVAPPFFKHDRTDKSVSSSSNLIDPWDRLDLSQISSIVPLVDPRKLKNFCGESFDVILQTKRRNNPMSRIEDVYNYSSMNFHSFKQTKRQPSLNSTTLPASGAIKLGTNVTRVRELWTSDEKCAFMLFPYHVINFKGIVNNSKKYAFVDLQREIVRATRRPKYIQEVVEKFFDSEIKEEYGALHWRYDPKDWFLHCDREKNEGPICSGKHIKVFTGKDLEKFIKQNYSSCPKIMKNFHDAFSLLEQEMCFKSRRFYPSTGSSWSLNVVMERIVFDKRENEDNYNLMKNI</sequence>
<protein>
    <submittedName>
        <fullName evidence="1">Oidioi.mRNA.OKI2018_I69.PAR.g8611.t1.cds</fullName>
    </submittedName>
</protein>
<organism evidence="1 2">
    <name type="scientific">Oikopleura dioica</name>
    <name type="common">Tunicate</name>
    <dbReference type="NCBI Taxonomy" id="34765"/>
    <lineage>
        <taxon>Eukaryota</taxon>
        <taxon>Metazoa</taxon>
        <taxon>Chordata</taxon>
        <taxon>Tunicata</taxon>
        <taxon>Appendicularia</taxon>
        <taxon>Copelata</taxon>
        <taxon>Oikopleuridae</taxon>
        <taxon>Oikopleura</taxon>
    </lineage>
</organism>
<proteinExistence type="predicted"/>
<keyword evidence="2" id="KW-1185">Reference proteome</keyword>